<reference evidence="2" key="1">
    <citation type="submission" date="2014-02" db="EMBL/GenBank/DDBJ databases">
        <title>Expanding our view of genomic diversity in Candidatus Accumulibacter clades.</title>
        <authorList>
            <person name="Skennerton C.T."/>
            <person name="Barr J.J."/>
            <person name="Slater F.R."/>
            <person name="Bond P.L."/>
            <person name="Tyson G.W."/>
        </authorList>
    </citation>
    <scope>NUCLEOTIDE SEQUENCE [LARGE SCALE GENOMIC DNA]</scope>
</reference>
<feature type="region of interest" description="Disordered" evidence="1">
    <location>
        <begin position="165"/>
        <end position="196"/>
    </location>
</feature>
<proteinExistence type="predicted"/>
<feature type="region of interest" description="Disordered" evidence="1">
    <location>
        <begin position="71"/>
        <end position="108"/>
    </location>
</feature>
<evidence type="ECO:0000313" key="3">
    <source>
        <dbReference type="Proteomes" id="UP000020218"/>
    </source>
</evidence>
<organism evidence="2 3">
    <name type="scientific">Candidatus Accumulibacter adjunctus</name>
    <dbReference type="NCBI Taxonomy" id="1454001"/>
    <lineage>
        <taxon>Bacteria</taxon>
        <taxon>Pseudomonadati</taxon>
        <taxon>Pseudomonadota</taxon>
        <taxon>Betaproteobacteria</taxon>
        <taxon>Candidatus Accumulibacter</taxon>
    </lineage>
</organism>
<dbReference type="AlphaFoldDB" id="A0A011MT12"/>
<keyword evidence="3" id="KW-1185">Reference proteome</keyword>
<accession>A0A011MT12</accession>
<protein>
    <submittedName>
        <fullName evidence="2">Uncharacterized protein</fullName>
    </submittedName>
</protein>
<dbReference type="Proteomes" id="UP000020218">
    <property type="component" value="Unassembled WGS sequence"/>
</dbReference>
<gene>
    <name evidence="2" type="ORF">AW08_02921</name>
</gene>
<sequence>MGCGQGARLLCRLRSHDAARYADARSLAISGYARATPPVPCRSPRAHHLRAGLVDAVFSHPSAAAREALQTARPAGTAARSRPERASMLAAQPARSRPPDCRRAKPTGRRRCFSAARVVGCSSGAASLRAGFSRRRTAARGQAVTQSARVPALCSPSRRVRRAMQSGCLPARPRYGRPSASRRRQSGARDAGRIRV</sequence>
<dbReference type="EMBL" id="JFAX01000019">
    <property type="protein sequence ID" value="EXI65711.1"/>
    <property type="molecule type" value="Genomic_DNA"/>
</dbReference>
<name>A0A011MT12_9PROT</name>
<evidence type="ECO:0000256" key="1">
    <source>
        <dbReference type="SAM" id="MobiDB-lite"/>
    </source>
</evidence>
<comment type="caution">
    <text evidence="2">The sequence shown here is derived from an EMBL/GenBank/DDBJ whole genome shotgun (WGS) entry which is preliminary data.</text>
</comment>
<evidence type="ECO:0000313" key="2">
    <source>
        <dbReference type="EMBL" id="EXI65711.1"/>
    </source>
</evidence>